<dbReference type="RefSeq" id="WP_110804006.1">
    <property type="nucleotide sequence ID" value="NZ_QJTK01000001.1"/>
</dbReference>
<comment type="caution">
    <text evidence="1">The sequence shown here is derived from an EMBL/GenBank/DDBJ whole genome shotgun (WGS) entry which is preliminary data.</text>
</comment>
<protein>
    <recommendedName>
        <fullName evidence="3">Phage terminase Nu1 subunit (DNA packaging protein)</fullName>
    </recommendedName>
</protein>
<reference evidence="1 2" key="1">
    <citation type="submission" date="2018-06" db="EMBL/GenBank/DDBJ databases">
        <title>Genomic Encyclopedia of Type Strains, Phase III (KMG-III): the genomes of soil and plant-associated and newly described type strains.</title>
        <authorList>
            <person name="Whitman W."/>
        </authorList>
    </citation>
    <scope>NUCLEOTIDE SEQUENCE [LARGE SCALE GENOMIC DNA]</scope>
    <source>
        <strain evidence="1 2">JA737</strain>
    </source>
</reference>
<name>A0A318U5Z4_9RHOB</name>
<dbReference type="EMBL" id="QJTK01000001">
    <property type="protein sequence ID" value="PYF12986.1"/>
    <property type="molecule type" value="Genomic_DNA"/>
</dbReference>
<dbReference type="Proteomes" id="UP000247727">
    <property type="component" value="Unassembled WGS sequence"/>
</dbReference>
<proteinExistence type="predicted"/>
<evidence type="ECO:0000313" key="2">
    <source>
        <dbReference type="Proteomes" id="UP000247727"/>
    </source>
</evidence>
<sequence>MTTPAPDLPPDALPMAAAAKLLGLGEERLRQLVKAGYVTRVGRGTTTATAAVSGYVRFLRDEARKSPASTAASRSHNAKASLIEASTARRRAELVDLTEAEHVVTRIASTAIARLRKTPIDRALSASTRKTMTSEISGAIKAIERARDRALAALNTGDFSEISGGRDE</sequence>
<keyword evidence="2" id="KW-1185">Reference proteome</keyword>
<organism evidence="1 2">
    <name type="scientific">Rhodobacter viridis</name>
    <dbReference type="NCBI Taxonomy" id="1054202"/>
    <lineage>
        <taxon>Bacteria</taxon>
        <taxon>Pseudomonadati</taxon>
        <taxon>Pseudomonadota</taxon>
        <taxon>Alphaproteobacteria</taxon>
        <taxon>Rhodobacterales</taxon>
        <taxon>Rhodobacter group</taxon>
        <taxon>Rhodobacter</taxon>
    </lineage>
</organism>
<dbReference type="AlphaFoldDB" id="A0A318U5Z4"/>
<gene>
    <name evidence="1" type="ORF">C8J30_101371</name>
</gene>
<evidence type="ECO:0000313" key="1">
    <source>
        <dbReference type="EMBL" id="PYF12986.1"/>
    </source>
</evidence>
<accession>A0A318U5Z4</accession>
<evidence type="ECO:0008006" key="3">
    <source>
        <dbReference type="Google" id="ProtNLM"/>
    </source>
</evidence>